<dbReference type="PANTHER" id="PTHR24188:SF29">
    <property type="entry name" value="GH09064P"/>
    <property type="match status" value="1"/>
</dbReference>
<dbReference type="SUPFAM" id="SSF48403">
    <property type="entry name" value="Ankyrin repeat"/>
    <property type="match status" value="1"/>
</dbReference>
<evidence type="ECO:0000313" key="3">
    <source>
        <dbReference type="EMBL" id="ANB50201.1"/>
    </source>
</evidence>
<evidence type="ECO:0000256" key="2">
    <source>
        <dbReference type="ARBA" id="ARBA00023043"/>
    </source>
</evidence>
<dbReference type="KEGG" id="vg:80512563"/>
<dbReference type="Pfam" id="PF12796">
    <property type="entry name" value="Ank_2"/>
    <property type="match status" value="1"/>
</dbReference>
<evidence type="ECO:0000256" key="1">
    <source>
        <dbReference type="ARBA" id="ARBA00022737"/>
    </source>
</evidence>
<dbReference type="EMBL" id="KU877344">
    <property type="protein sequence ID" value="ANB50201.1"/>
    <property type="molecule type" value="Genomic_DNA"/>
</dbReference>
<dbReference type="PANTHER" id="PTHR24188">
    <property type="entry name" value="ANKYRIN REPEAT PROTEIN"/>
    <property type="match status" value="1"/>
</dbReference>
<sequence>MNDDDFRLDYLFNDILESNSRDNKKYYAIYNKISKDYYNPLYKRGLNTDTIHEIMTDDVFPAQNGVTLISIENIFNQSSFGTHIAPVTIPNHININYDEKTLEHNVDMCIVGDIIEFFDIKTIKMLINDGADIENSGNLLYWASYYGHLDIIKLIIKSSICIERLYGLDYLSRFKHITKNNNDLQDVEYFNKCLLIATGRGFLNIVKYFVEIGENLSEDKDKSCLKMACKMGHLDIVKYFVEKGLDIKFNNYHCLMVATIYNHHDIMEYINTMGFNFIDHKKKCIDNIFNNKYKFTSCDIYLTAKYLKKIGVSDHILYQILLTTCENENCMTAKYIIKSGIKPTNACLKIACRNNNFNMVKLITKYPYTKLNINVDDNYCLKQAQRHKNQPMINYLMNISN</sequence>
<evidence type="ECO:0000313" key="4">
    <source>
        <dbReference type="Proteomes" id="UP000241365"/>
    </source>
</evidence>
<name>A0A167R1H4_9VIRU</name>
<dbReference type="Gene3D" id="1.25.40.20">
    <property type="entry name" value="Ankyrin repeat-containing domain"/>
    <property type="match status" value="1"/>
</dbReference>
<dbReference type="InterPro" id="IPR036770">
    <property type="entry name" value="Ankyrin_rpt-contain_sf"/>
</dbReference>
<keyword evidence="4" id="KW-1185">Reference proteome</keyword>
<accession>A0A167R1H4</accession>
<keyword evidence="2" id="KW-0040">ANK repeat</keyword>
<organism evidence="3 4">
    <name type="scientific">Powai lake megavirus</name>
    <dbReference type="NCBI Taxonomy" id="1842663"/>
    <lineage>
        <taxon>Viruses</taxon>
        <taxon>Varidnaviria</taxon>
        <taxon>Bamfordvirae</taxon>
        <taxon>Nucleocytoviricota</taxon>
        <taxon>Megaviricetes</taxon>
        <taxon>Imitervirales</taxon>
        <taxon>Mimiviridae</taxon>
        <taxon>Megamimivirinae</taxon>
        <taxon>Megavirus</taxon>
        <taxon>Megavirus powaiense</taxon>
    </lineage>
</organism>
<dbReference type="RefSeq" id="YP_010775952.1">
    <property type="nucleotide sequence ID" value="NC_075034.1"/>
</dbReference>
<dbReference type="InterPro" id="IPR002110">
    <property type="entry name" value="Ankyrin_rpt"/>
</dbReference>
<keyword evidence="1" id="KW-0677">Repeat</keyword>
<dbReference type="GeneID" id="80512563"/>
<dbReference type="SMART" id="SM00248">
    <property type="entry name" value="ANK"/>
    <property type="match status" value="5"/>
</dbReference>
<dbReference type="PROSITE" id="PS50088">
    <property type="entry name" value="ANK_REPEAT"/>
    <property type="match status" value="1"/>
</dbReference>
<proteinExistence type="predicted"/>
<dbReference type="Proteomes" id="UP000241365">
    <property type="component" value="Segment"/>
</dbReference>
<reference evidence="3 4" key="1">
    <citation type="journal article" date="2016" name="Genome Announc.">
        <title>Complete Genome Sequence of a New Megavirus Family Member Isolated from an Inland Water Lake for the First Time in India.</title>
        <authorList>
            <person name="Chatterjee A."/>
            <person name="Ali F."/>
            <person name="Bange D."/>
            <person name="Kondabagil K."/>
        </authorList>
    </citation>
    <scope>NUCLEOTIDE SEQUENCE [LARGE SCALE GENOMIC DNA]</scope>
    <source>
        <strain evidence="3">1</strain>
    </source>
</reference>
<protein>
    <submittedName>
        <fullName evidence="3">Uncharacterized protein</fullName>
    </submittedName>
</protein>